<dbReference type="OMA" id="THRITQP"/>
<dbReference type="AlphaFoldDB" id="A0A1L9UPS6"/>
<dbReference type="RefSeq" id="XP_067480804.1">
    <property type="nucleotide sequence ID" value="XM_067627112.1"/>
</dbReference>
<evidence type="ECO:0000256" key="1">
    <source>
        <dbReference type="SAM" id="MobiDB-lite"/>
    </source>
</evidence>
<evidence type="ECO:0000313" key="2">
    <source>
        <dbReference type="EMBL" id="OJJ73556.1"/>
    </source>
</evidence>
<name>A0A1L9UPS6_ASPBC</name>
<feature type="compositionally biased region" description="Polar residues" evidence="1">
    <location>
        <begin position="92"/>
        <end position="109"/>
    </location>
</feature>
<organism evidence="2 3">
    <name type="scientific">Aspergillus brasiliensis (strain CBS 101740 / IMI 381727 / IBT 21946)</name>
    <dbReference type="NCBI Taxonomy" id="767769"/>
    <lineage>
        <taxon>Eukaryota</taxon>
        <taxon>Fungi</taxon>
        <taxon>Dikarya</taxon>
        <taxon>Ascomycota</taxon>
        <taxon>Pezizomycotina</taxon>
        <taxon>Eurotiomycetes</taxon>
        <taxon>Eurotiomycetidae</taxon>
        <taxon>Eurotiales</taxon>
        <taxon>Aspergillaceae</taxon>
        <taxon>Aspergillus</taxon>
        <taxon>Aspergillus subgen. Circumdati</taxon>
    </lineage>
</organism>
<dbReference type="GeneID" id="93579600"/>
<feature type="compositionally biased region" description="Polar residues" evidence="1">
    <location>
        <begin position="1"/>
        <end position="11"/>
    </location>
</feature>
<dbReference type="VEuPathDB" id="FungiDB:ASPBRDRAFT_53722"/>
<protein>
    <submittedName>
        <fullName evidence="2">Uncharacterized protein</fullName>
    </submittedName>
</protein>
<feature type="compositionally biased region" description="Polar residues" evidence="1">
    <location>
        <begin position="70"/>
        <end position="81"/>
    </location>
</feature>
<dbReference type="EMBL" id="KV878682">
    <property type="protein sequence ID" value="OJJ73556.1"/>
    <property type="molecule type" value="Genomic_DNA"/>
</dbReference>
<accession>A0A1L9UPS6</accession>
<reference evidence="3" key="1">
    <citation type="journal article" date="2017" name="Genome Biol.">
        <title>Comparative genomics reveals high biological diversity and specific adaptations in the industrially and medically important fungal genus Aspergillus.</title>
        <authorList>
            <person name="de Vries R.P."/>
            <person name="Riley R."/>
            <person name="Wiebenga A."/>
            <person name="Aguilar-Osorio G."/>
            <person name="Amillis S."/>
            <person name="Uchima C.A."/>
            <person name="Anderluh G."/>
            <person name="Asadollahi M."/>
            <person name="Askin M."/>
            <person name="Barry K."/>
            <person name="Battaglia E."/>
            <person name="Bayram O."/>
            <person name="Benocci T."/>
            <person name="Braus-Stromeyer S.A."/>
            <person name="Caldana C."/>
            <person name="Canovas D."/>
            <person name="Cerqueira G.C."/>
            <person name="Chen F."/>
            <person name="Chen W."/>
            <person name="Choi C."/>
            <person name="Clum A."/>
            <person name="Dos Santos R.A."/>
            <person name="Damasio A.R."/>
            <person name="Diallinas G."/>
            <person name="Emri T."/>
            <person name="Fekete E."/>
            <person name="Flipphi M."/>
            <person name="Freyberg S."/>
            <person name="Gallo A."/>
            <person name="Gournas C."/>
            <person name="Habgood R."/>
            <person name="Hainaut M."/>
            <person name="Harispe M.L."/>
            <person name="Henrissat B."/>
            <person name="Hilden K.S."/>
            <person name="Hope R."/>
            <person name="Hossain A."/>
            <person name="Karabika E."/>
            <person name="Karaffa L."/>
            <person name="Karanyi Z."/>
            <person name="Krasevec N."/>
            <person name="Kuo A."/>
            <person name="Kusch H."/>
            <person name="LaButti K."/>
            <person name="Lagendijk E.L."/>
            <person name="Lapidus A."/>
            <person name="Levasseur A."/>
            <person name="Lindquist E."/>
            <person name="Lipzen A."/>
            <person name="Logrieco A.F."/>
            <person name="MacCabe A."/>
            <person name="Maekelae M.R."/>
            <person name="Malavazi I."/>
            <person name="Melin P."/>
            <person name="Meyer V."/>
            <person name="Mielnichuk N."/>
            <person name="Miskei M."/>
            <person name="Molnar A.P."/>
            <person name="Mule G."/>
            <person name="Ngan C.Y."/>
            <person name="Orejas M."/>
            <person name="Orosz E."/>
            <person name="Ouedraogo J.P."/>
            <person name="Overkamp K.M."/>
            <person name="Park H.-S."/>
            <person name="Perrone G."/>
            <person name="Piumi F."/>
            <person name="Punt P.J."/>
            <person name="Ram A.F."/>
            <person name="Ramon A."/>
            <person name="Rauscher S."/>
            <person name="Record E."/>
            <person name="Riano-Pachon D.M."/>
            <person name="Robert V."/>
            <person name="Roehrig J."/>
            <person name="Ruller R."/>
            <person name="Salamov A."/>
            <person name="Salih N.S."/>
            <person name="Samson R.A."/>
            <person name="Sandor E."/>
            <person name="Sanguinetti M."/>
            <person name="Schuetze T."/>
            <person name="Sepcic K."/>
            <person name="Shelest E."/>
            <person name="Sherlock G."/>
            <person name="Sophianopoulou V."/>
            <person name="Squina F.M."/>
            <person name="Sun H."/>
            <person name="Susca A."/>
            <person name="Todd R.B."/>
            <person name="Tsang A."/>
            <person name="Unkles S.E."/>
            <person name="van de Wiele N."/>
            <person name="van Rossen-Uffink D."/>
            <person name="Oliveira J.V."/>
            <person name="Vesth T.C."/>
            <person name="Visser J."/>
            <person name="Yu J.-H."/>
            <person name="Zhou M."/>
            <person name="Andersen M.R."/>
            <person name="Archer D.B."/>
            <person name="Baker S.E."/>
            <person name="Benoit I."/>
            <person name="Brakhage A.A."/>
            <person name="Braus G.H."/>
            <person name="Fischer R."/>
            <person name="Frisvad J.C."/>
            <person name="Goldman G.H."/>
            <person name="Houbraken J."/>
            <person name="Oakley B."/>
            <person name="Pocsi I."/>
            <person name="Scazzocchio C."/>
            <person name="Seiboth B."/>
            <person name="vanKuyk P.A."/>
            <person name="Wortman J."/>
            <person name="Dyer P.S."/>
            <person name="Grigoriev I.V."/>
        </authorList>
    </citation>
    <scope>NUCLEOTIDE SEQUENCE [LARGE SCALE GENOMIC DNA]</scope>
    <source>
        <strain evidence="3">CBS 101740 / IMI 381727 / IBT 21946</strain>
    </source>
</reference>
<sequence>MSEQTFHTTTQDLRKPESHASHAGAGNTPKNSNISAMKSIVDQNNAGKQAQIEKTKANLPLPEDPPRASDWNSMDQRTVNVGSGGREGPVSGENNSALREPATASSSVRVSGDEYHTNTQPMSGVGRQGKDNLEGLPRDALYR</sequence>
<feature type="compositionally biased region" description="Polar residues" evidence="1">
    <location>
        <begin position="28"/>
        <end position="48"/>
    </location>
</feature>
<feature type="region of interest" description="Disordered" evidence="1">
    <location>
        <begin position="1"/>
        <end position="143"/>
    </location>
</feature>
<proteinExistence type="predicted"/>
<gene>
    <name evidence="2" type="ORF">ASPBRDRAFT_53722</name>
</gene>
<dbReference type="OrthoDB" id="3913483at2759"/>
<feature type="compositionally biased region" description="Basic and acidic residues" evidence="1">
    <location>
        <begin position="128"/>
        <end position="143"/>
    </location>
</feature>
<keyword evidence="3" id="KW-1185">Reference proteome</keyword>
<evidence type="ECO:0000313" key="3">
    <source>
        <dbReference type="Proteomes" id="UP000184499"/>
    </source>
</evidence>
<dbReference type="Proteomes" id="UP000184499">
    <property type="component" value="Unassembled WGS sequence"/>
</dbReference>